<feature type="compositionally biased region" description="Low complexity" evidence="1">
    <location>
        <begin position="309"/>
        <end position="325"/>
    </location>
</feature>
<dbReference type="RefSeq" id="YP_010087500.1">
    <property type="nucleotide sequence ID" value="NC_055555.1"/>
</dbReference>
<keyword evidence="3" id="KW-1185">Reference proteome</keyword>
<evidence type="ECO:0000256" key="1">
    <source>
        <dbReference type="SAM" id="MobiDB-lite"/>
    </source>
</evidence>
<evidence type="ECO:0000313" key="3">
    <source>
        <dbReference type="Proteomes" id="UP000677407"/>
    </source>
</evidence>
<proteinExistence type="predicted"/>
<feature type="compositionally biased region" description="Polar residues" evidence="1">
    <location>
        <begin position="333"/>
        <end position="353"/>
    </location>
</feature>
<dbReference type="EMBL" id="MG452722">
    <property type="protein sequence ID" value="AZB49230.1"/>
    <property type="molecule type" value="Genomic_DNA"/>
</dbReference>
<reference evidence="2" key="1">
    <citation type="submission" date="2017-11" db="EMBL/GenBank/DDBJ databases">
        <title>The distinct marsupial branch of gammaherpesviruses includes novel host-derived genes seldom found in other viruses.</title>
        <authorList>
            <person name="Vaz P.K."/>
        </authorList>
    </citation>
    <scope>NUCLEOTIDE SEQUENCE</scope>
    <source>
        <strain evidence="2">36M/11</strain>
    </source>
</reference>
<name>A0A3S8D7K3_9GAMA</name>
<dbReference type="Gene3D" id="3.70.10.10">
    <property type="match status" value="1"/>
</dbReference>
<sequence length="353" mass="38887">MVLCVAVSLDAKRFRARDRILQHLKDICYGHWCIYVRSPVASGSEFGFYIPLEANDHIICCMDRVVMESYWPHELAGPITAITEISPWDYSTILHHASLQEIDIYVKRDPGGRPPDFEVVTAIGYTESHTKAKYTIPASCLLHLESKILAADFPEPSATMALSVKSQNELIRVSRDFLERGNTTVRISISGFLSILNVSAGSLSFSLDYKMRPGTTPGKRKRPQDEAEVTEDCECVVSVSSLLRALKACKIPNLSNSCFVIHHKKCLIVQGVDRPEENSIYAVLYHTGVQTDQSLTATPRPPEETNIDGAGPSSPSAAAEEIAISTETDDQSDVVQPNLDNIEPISTTPSPLI</sequence>
<dbReference type="GeneID" id="65102785"/>
<dbReference type="Pfam" id="PF04929">
    <property type="entry name" value="Herpes_DNAp_acc"/>
    <property type="match status" value="1"/>
</dbReference>
<protein>
    <submittedName>
        <fullName evidence="2">DNA replication accessory factor</fullName>
    </submittedName>
</protein>
<dbReference type="Proteomes" id="UP000677407">
    <property type="component" value="Segment"/>
</dbReference>
<gene>
    <name evidence="2" type="primary">ORF59</name>
</gene>
<accession>A0A3S8D7K3</accession>
<feature type="region of interest" description="Disordered" evidence="1">
    <location>
        <begin position="292"/>
        <end position="353"/>
    </location>
</feature>
<organism evidence="2">
    <name type="scientific">Phascolarctid gammaherpesvirus 1</name>
    <dbReference type="NCBI Taxonomy" id="2249313"/>
    <lineage>
        <taxon>Viruses</taxon>
        <taxon>Duplodnaviria</taxon>
        <taxon>Heunggongvirae</taxon>
        <taxon>Peploviricota</taxon>
        <taxon>Herviviricetes</taxon>
        <taxon>Herpesvirales</taxon>
        <taxon>Orthoherpesviridae</taxon>
        <taxon>Gammaherpesvirinae</taxon>
        <taxon>Manticavirus</taxon>
        <taxon>Manticavirus phascolarctidgamma1</taxon>
    </lineage>
</organism>
<evidence type="ECO:0000313" key="2">
    <source>
        <dbReference type="EMBL" id="AZB49230.1"/>
    </source>
</evidence>
<dbReference type="InterPro" id="IPR007013">
    <property type="entry name" value="DNA_pol_proc_fac_herpes"/>
</dbReference>
<dbReference type="KEGG" id="vg:65102785"/>